<proteinExistence type="predicted"/>
<accession>G8YUJ8</accession>
<gene>
    <name evidence="2" type="primary">Piso0_000113</name>
    <name evidence="2" type="ORF">GNLVRS01_PISO0A02288g</name>
</gene>
<evidence type="ECO:0000313" key="2">
    <source>
        <dbReference type="EMBL" id="CCE72531.1"/>
    </source>
</evidence>
<keyword evidence="3" id="KW-1185">Reference proteome</keyword>
<dbReference type="AlphaFoldDB" id="G8YUJ8"/>
<name>G8YUJ8_PICSO</name>
<dbReference type="EMBL" id="FO082059">
    <property type="protein sequence ID" value="CCE72531.1"/>
    <property type="molecule type" value="Genomic_DNA"/>
</dbReference>
<evidence type="ECO:0000313" key="3">
    <source>
        <dbReference type="Proteomes" id="UP000005222"/>
    </source>
</evidence>
<dbReference type="HOGENOM" id="CLU_2441621_0_0_1"/>
<dbReference type="InParanoid" id="G8YUJ8"/>
<organism evidence="2 3">
    <name type="scientific">Pichia sorbitophila (strain ATCC MYA-4447 / BCRC 22081 / CBS 7064 / NBRC 10061 / NRRL Y-12695)</name>
    <name type="common">Hybrid yeast</name>
    <dbReference type="NCBI Taxonomy" id="559304"/>
    <lineage>
        <taxon>Eukaryota</taxon>
        <taxon>Fungi</taxon>
        <taxon>Dikarya</taxon>
        <taxon>Ascomycota</taxon>
        <taxon>Saccharomycotina</taxon>
        <taxon>Pichiomycetes</taxon>
        <taxon>Debaryomycetaceae</taxon>
        <taxon>Millerozyma</taxon>
    </lineage>
</organism>
<protein>
    <submittedName>
        <fullName evidence="2">Piso0_000113 protein</fullName>
    </submittedName>
</protein>
<dbReference type="Proteomes" id="UP000005222">
    <property type="component" value="Chromosome A"/>
</dbReference>
<reference evidence="2 3" key="1">
    <citation type="journal article" date="2012" name="G3 (Bethesda)">
        <title>Pichia sorbitophila, an interspecies yeast hybrid reveals early steps of genome resolution following polyploidization.</title>
        <authorList>
            <person name="Leh Louis V."/>
            <person name="Despons L."/>
            <person name="Friedrich A."/>
            <person name="Martin T."/>
            <person name="Durrens P."/>
            <person name="Casaregola S."/>
            <person name="Neuveglise C."/>
            <person name="Fairhead C."/>
            <person name="Marck C."/>
            <person name="Cruz J.A."/>
            <person name="Straub M.L."/>
            <person name="Kugler V."/>
            <person name="Sacerdot C."/>
            <person name="Uzunov Z."/>
            <person name="Thierry A."/>
            <person name="Weiss S."/>
            <person name="Bleykasten C."/>
            <person name="De Montigny J."/>
            <person name="Jacques N."/>
            <person name="Jung P."/>
            <person name="Lemaire M."/>
            <person name="Mallet S."/>
            <person name="Morel G."/>
            <person name="Richard G.F."/>
            <person name="Sarkar A."/>
            <person name="Savel G."/>
            <person name="Schacherer J."/>
            <person name="Seret M.L."/>
            <person name="Talla E."/>
            <person name="Samson G."/>
            <person name="Jubin C."/>
            <person name="Poulain J."/>
            <person name="Vacherie B."/>
            <person name="Barbe V."/>
            <person name="Pelletier E."/>
            <person name="Sherman D.J."/>
            <person name="Westhof E."/>
            <person name="Weissenbach J."/>
            <person name="Baret P.V."/>
            <person name="Wincker P."/>
            <person name="Gaillardin C."/>
            <person name="Dujon B."/>
            <person name="Souciet J.L."/>
        </authorList>
    </citation>
    <scope>NUCLEOTIDE SEQUENCE [LARGE SCALE GENOMIC DNA]</scope>
    <source>
        <strain evidence="3">ATCC MYA-4447 / BCRC 22081 / CBS 7064 / NBRC 10061 / NRRL Y-12695</strain>
    </source>
</reference>
<feature type="region of interest" description="Disordered" evidence="1">
    <location>
        <begin position="20"/>
        <end position="62"/>
    </location>
</feature>
<evidence type="ECO:0000256" key="1">
    <source>
        <dbReference type="SAM" id="MobiDB-lite"/>
    </source>
</evidence>
<sequence length="90" mass="9410">MCQKSGAVQYCVGALPVTSHVTRSHVRGPRPRDASPRCPHGRGSSGPAAGVGRGTAASLSRRGWLERPVAVKARDCESVRDSKREEGSGG</sequence>